<dbReference type="InterPro" id="IPR041708">
    <property type="entry name" value="PUS1/PUS2-like"/>
</dbReference>
<accession>A0A4V1IWE7</accession>
<dbReference type="GO" id="GO:0009982">
    <property type="term" value="F:pseudouridine synthase activity"/>
    <property type="evidence" value="ECO:0007669"/>
    <property type="project" value="InterPro"/>
</dbReference>
<feature type="non-terminal residue" evidence="9">
    <location>
        <position position="1"/>
    </location>
</feature>
<evidence type="ECO:0000256" key="1">
    <source>
        <dbReference type="ARBA" id="ARBA00009375"/>
    </source>
</evidence>
<dbReference type="PANTHER" id="PTHR11142:SF4">
    <property type="entry name" value="PSEUDOURIDYLATE SYNTHASE 1 HOMOLOG"/>
    <property type="match status" value="1"/>
</dbReference>
<keyword evidence="7" id="KW-0812">Transmembrane</keyword>
<dbReference type="Pfam" id="PF01416">
    <property type="entry name" value="PseudoU_synth_1"/>
    <property type="match status" value="1"/>
</dbReference>
<dbReference type="EMBL" id="KZ992739">
    <property type="protein sequence ID" value="RKP07299.1"/>
    <property type="molecule type" value="Genomic_DNA"/>
</dbReference>
<dbReference type="STRING" id="78915.A0A4V1IWE7"/>
<dbReference type="GO" id="GO:0005634">
    <property type="term" value="C:nucleus"/>
    <property type="evidence" value="ECO:0007669"/>
    <property type="project" value="TreeGrafter"/>
</dbReference>
<gene>
    <name evidence="9" type="ORF">THASP1DRAFT_2316</name>
</gene>
<keyword evidence="7" id="KW-0472">Membrane</keyword>
<dbReference type="AlphaFoldDB" id="A0A4V1IWE7"/>
<dbReference type="OrthoDB" id="10256309at2759"/>
<dbReference type="GO" id="GO:1990481">
    <property type="term" value="P:mRNA pseudouridine synthesis"/>
    <property type="evidence" value="ECO:0007669"/>
    <property type="project" value="TreeGrafter"/>
</dbReference>
<dbReference type="InterPro" id="IPR020103">
    <property type="entry name" value="PsdUridine_synth_cat_dom_sf"/>
</dbReference>
<dbReference type="InterPro" id="IPR020097">
    <property type="entry name" value="PsdUridine_synth_TruA_a/b_dom"/>
</dbReference>
<evidence type="ECO:0000256" key="5">
    <source>
        <dbReference type="PIRSR" id="PIRSR641708-1"/>
    </source>
</evidence>
<proteinExistence type="inferred from homology"/>
<dbReference type="CDD" id="cd02568">
    <property type="entry name" value="PseudoU_synth_PUS1_PUS2"/>
    <property type="match status" value="1"/>
</dbReference>
<feature type="non-terminal residue" evidence="9">
    <location>
        <position position="360"/>
    </location>
</feature>
<comment type="similarity">
    <text evidence="1">Belongs to the tRNA pseudouridine synthase TruA family.</text>
</comment>
<evidence type="ECO:0000256" key="3">
    <source>
        <dbReference type="ARBA" id="ARBA00023235"/>
    </source>
</evidence>
<evidence type="ECO:0000259" key="8">
    <source>
        <dbReference type="Pfam" id="PF01416"/>
    </source>
</evidence>
<keyword evidence="7" id="KW-1133">Transmembrane helix</keyword>
<protein>
    <submittedName>
        <fullName evidence="9">Pseudouridine synthase</fullName>
    </submittedName>
</protein>
<dbReference type="InterPro" id="IPR020094">
    <property type="entry name" value="TruA/RsuA/RluB/E/F_N"/>
</dbReference>
<evidence type="ECO:0000256" key="2">
    <source>
        <dbReference type="ARBA" id="ARBA00022694"/>
    </source>
</evidence>
<dbReference type="Proteomes" id="UP000271241">
    <property type="component" value="Unassembled WGS sequence"/>
</dbReference>
<dbReference type="SUPFAM" id="SSF55120">
    <property type="entry name" value="Pseudouridine synthase"/>
    <property type="match status" value="1"/>
</dbReference>
<dbReference type="FunFam" id="3.30.70.580:FF:000002">
    <property type="entry name" value="tRNA pseudouridine synthase"/>
    <property type="match status" value="1"/>
</dbReference>
<dbReference type="GO" id="GO:0031119">
    <property type="term" value="P:tRNA pseudouridine synthesis"/>
    <property type="evidence" value="ECO:0007669"/>
    <property type="project" value="InterPro"/>
</dbReference>
<dbReference type="NCBIfam" id="TIGR00071">
    <property type="entry name" value="hisT_truA"/>
    <property type="match status" value="1"/>
</dbReference>
<feature type="binding site" evidence="6">
    <location>
        <position position="136"/>
    </location>
    <ligand>
        <name>substrate</name>
    </ligand>
</feature>
<dbReference type="InterPro" id="IPR001406">
    <property type="entry name" value="PsdUridine_synth_TruA"/>
</dbReference>
<feature type="active site" description="Nucleophile" evidence="5">
    <location>
        <position position="66"/>
    </location>
</feature>
<dbReference type="Gene3D" id="3.30.70.580">
    <property type="entry name" value="Pseudouridine synthase I, catalytic domain, N-terminal subdomain"/>
    <property type="match status" value="1"/>
</dbReference>
<dbReference type="InterPro" id="IPR020095">
    <property type="entry name" value="PsdUridine_synth_TruA_C"/>
</dbReference>
<comment type="catalytic activity">
    <reaction evidence="4">
        <text>a uridine in tRNA = a pseudouridine in tRNA</text>
        <dbReference type="Rhea" id="RHEA:54572"/>
        <dbReference type="Rhea" id="RHEA-COMP:13339"/>
        <dbReference type="Rhea" id="RHEA-COMP:13934"/>
        <dbReference type="ChEBI" id="CHEBI:65314"/>
        <dbReference type="ChEBI" id="CHEBI:65315"/>
    </reaction>
</comment>
<dbReference type="PANTHER" id="PTHR11142">
    <property type="entry name" value="PSEUDOURIDYLATE SYNTHASE"/>
    <property type="match status" value="1"/>
</dbReference>
<keyword evidence="3" id="KW-0413">Isomerase</keyword>
<sequence>EPRLPKRKVVLMMGFCGTGYQGMQVNPGAKTIEGDLFAALVAAGAVSKDNADDPKKVGLMRAARTDKGVHAAGQVISLKIIALLAAYLAVAWHMIVEDPNILDKINSHLPDQIRVWGFVRSMNSFHAKNMCDSRIYEYLLPTYVLQSQDVFKAPAMQTDVSAAEGKVYTDVETGAQFVWVPPVPSTPEEMAERRAYRIDEATLARVREALGMYEGTHNFHNYTCGKRATEESAKRFIISFKCSDPFMHQGTEWLSLKVHGQSFMLHQIRKMVSMMVLLVRTGTPLSVIGRSFAHNKINIPKAPGLGLLLEQTVFQSYSRKCQEQHGREPIDFGKYQDAIDEFKRTQIYQRIVAEELQFNK</sequence>
<evidence type="ECO:0000256" key="4">
    <source>
        <dbReference type="ARBA" id="ARBA00036943"/>
    </source>
</evidence>
<evidence type="ECO:0000313" key="10">
    <source>
        <dbReference type="Proteomes" id="UP000271241"/>
    </source>
</evidence>
<evidence type="ECO:0000256" key="6">
    <source>
        <dbReference type="PIRSR" id="PIRSR641708-2"/>
    </source>
</evidence>
<reference evidence="10" key="1">
    <citation type="journal article" date="2018" name="Nat. Microbiol.">
        <title>Leveraging single-cell genomics to expand the fungal tree of life.</title>
        <authorList>
            <person name="Ahrendt S.R."/>
            <person name="Quandt C.A."/>
            <person name="Ciobanu D."/>
            <person name="Clum A."/>
            <person name="Salamov A."/>
            <person name="Andreopoulos B."/>
            <person name="Cheng J.F."/>
            <person name="Woyke T."/>
            <person name="Pelin A."/>
            <person name="Henrissat B."/>
            <person name="Reynolds N.K."/>
            <person name="Benny G.L."/>
            <person name="Smith M.E."/>
            <person name="James T.Y."/>
            <person name="Grigoriev I.V."/>
        </authorList>
    </citation>
    <scope>NUCLEOTIDE SEQUENCE [LARGE SCALE GENOMIC DNA]</scope>
    <source>
        <strain evidence="10">RSA 1356</strain>
    </source>
</reference>
<keyword evidence="10" id="KW-1185">Reference proteome</keyword>
<feature type="transmembrane region" description="Helical" evidence="7">
    <location>
        <begin position="76"/>
        <end position="95"/>
    </location>
</feature>
<evidence type="ECO:0000313" key="9">
    <source>
        <dbReference type="EMBL" id="RKP07299.1"/>
    </source>
</evidence>
<keyword evidence="2" id="KW-0819">tRNA processing</keyword>
<feature type="domain" description="Pseudouridine synthase I TruA alpha/beta" evidence="8">
    <location>
        <begin position="211"/>
        <end position="314"/>
    </location>
</feature>
<dbReference type="GO" id="GO:0003723">
    <property type="term" value="F:RNA binding"/>
    <property type="evidence" value="ECO:0007669"/>
    <property type="project" value="InterPro"/>
</dbReference>
<name>A0A4V1IWE7_9FUNG</name>
<organism evidence="9 10">
    <name type="scientific">Thamnocephalis sphaerospora</name>
    <dbReference type="NCBI Taxonomy" id="78915"/>
    <lineage>
        <taxon>Eukaryota</taxon>
        <taxon>Fungi</taxon>
        <taxon>Fungi incertae sedis</taxon>
        <taxon>Zoopagomycota</taxon>
        <taxon>Zoopagomycotina</taxon>
        <taxon>Zoopagomycetes</taxon>
        <taxon>Zoopagales</taxon>
        <taxon>Sigmoideomycetaceae</taxon>
        <taxon>Thamnocephalis</taxon>
    </lineage>
</organism>
<dbReference type="Gene3D" id="3.30.70.660">
    <property type="entry name" value="Pseudouridine synthase I, catalytic domain, C-terminal subdomain"/>
    <property type="match status" value="1"/>
</dbReference>
<evidence type="ECO:0000256" key="7">
    <source>
        <dbReference type="SAM" id="Phobius"/>
    </source>
</evidence>